<sequence length="83" mass="9142">MTSLQQQLQTIREKSAEKLTPDVRAAIQQGFAELQESVVREKVLGVGDTAPPFSLPDTRGKCIVSDALLAEGPLVILFYRGKW</sequence>
<dbReference type="EMBL" id="FQXS01000001">
    <property type="protein sequence ID" value="SHH31685.1"/>
    <property type="molecule type" value="Genomic_DNA"/>
</dbReference>
<dbReference type="Gene3D" id="3.40.30.10">
    <property type="entry name" value="Glutaredoxin"/>
    <property type="match status" value="1"/>
</dbReference>
<name>A0A1M5RZR6_9BACT</name>
<evidence type="ECO:0000313" key="1">
    <source>
        <dbReference type="EMBL" id="SHH31685.1"/>
    </source>
</evidence>
<dbReference type="InterPro" id="IPR036249">
    <property type="entry name" value="Thioredoxin-like_sf"/>
</dbReference>
<evidence type="ECO:0008006" key="3">
    <source>
        <dbReference type="Google" id="ProtNLM"/>
    </source>
</evidence>
<dbReference type="STRING" id="1121409.SAMN02745124_00085"/>
<dbReference type="OrthoDB" id="9809746at2"/>
<dbReference type="AlphaFoldDB" id="A0A1M5RZR6"/>
<dbReference type="RefSeq" id="WP_084540349.1">
    <property type="nucleotide sequence ID" value="NZ_FQXS01000001.1"/>
</dbReference>
<evidence type="ECO:0000313" key="2">
    <source>
        <dbReference type="Proteomes" id="UP000184139"/>
    </source>
</evidence>
<gene>
    <name evidence="1" type="ORF">SAMN02745124_00085</name>
</gene>
<reference evidence="1 2" key="1">
    <citation type="submission" date="2016-11" db="EMBL/GenBank/DDBJ databases">
        <authorList>
            <person name="Jaros S."/>
            <person name="Januszkiewicz K."/>
            <person name="Wedrychowicz H."/>
        </authorList>
    </citation>
    <scope>NUCLEOTIDE SEQUENCE [LARGE SCALE GENOMIC DNA]</scope>
    <source>
        <strain evidence="1 2">DSM 9705</strain>
    </source>
</reference>
<organism evidence="1 2">
    <name type="scientific">Desulfofustis glycolicus DSM 9705</name>
    <dbReference type="NCBI Taxonomy" id="1121409"/>
    <lineage>
        <taxon>Bacteria</taxon>
        <taxon>Pseudomonadati</taxon>
        <taxon>Thermodesulfobacteriota</taxon>
        <taxon>Desulfobulbia</taxon>
        <taxon>Desulfobulbales</taxon>
        <taxon>Desulfocapsaceae</taxon>
        <taxon>Desulfofustis</taxon>
    </lineage>
</organism>
<dbReference type="Proteomes" id="UP000184139">
    <property type="component" value="Unassembled WGS sequence"/>
</dbReference>
<dbReference type="SUPFAM" id="SSF52833">
    <property type="entry name" value="Thioredoxin-like"/>
    <property type="match status" value="1"/>
</dbReference>
<accession>A0A1M5RZR6</accession>
<protein>
    <recommendedName>
        <fullName evidence="3">AhpC/TSA family protein</fullName>
    </recommendedName>
</protein>
<keyword evidence="2" id="KW-1185">Reference proteome</keyword>
<proteinExistence type="predicted"/>